<protein>
    <recommendedName>
        <fullName evidence="1">Apple domain-containing protein</fullName>
    </recommendedName>
</protein>
<gene>
    <name evidence="2" type="ORF">MAR_002769</name>
</gene>
<accession>A0ABY7GDD0</accession>
<organism evidence="2 3">
    <name type="scientific">Mya arenaria</name>
    <name type="common">Soft-shell clam</name>
    <dbReference type="NCBI Taxonomy" id="6604"/>
    <lineage>
        <taxon>Eukaryota</taxon>
        <taxon>Metazoa</taxon>
        <taxon>Spiralia</taxon>
        <taxon>Lophotrochozoa</taxon>
        <taxon>Mollusca</taxon>
        <taxon>Bivalvia</taxon>
        <taxon>Autobranchia</taxon>
        <taxon>Heteroconchia</taxon>
        <taxon>Euheterodonta</taxon>
        <taxon>Imparidentia</taxon>
        <taxon>Neoheterodontei</taxon>
        <taxon>Myida</taxon>
        <taxon>Myoidea</taxon>
        <taxon>Myidae</taxon>
        <taxon>Mya</taxon>
    </lineage>
</organism>
<dbReference type="EMBL" id="CP111027">
    <property type="protein sequence ID" value="WAR29201.1"/>
    <property type="molecule type" value="Genomic_DNA"/>
</dbReference>
<keyword evidence="3" id="KW-1185">Reference proteome</keyword>
<dbReference type="SUPFAM" id="SSF57414">
    <property type="entry name" value="Hairpin loop containing domain-like"/>
    <property type="match status" value="1"/>
</dbReference>
<evidence type="ECO:0000313" key="3">
    <source>
        <dbReference type="Proteomes" id="UP001164746"/>
    </source>
</evidence>
<evidence type="ECO:0000259" key="1">
    <source>
        <dbReference type="Pfam" id="PF00024"/>
    </source>
</evidence>
<reference evidence="2" key="1">
    <citation type="submission" date="2022-11" db="EMBL/GenBank/DDBJ databases">
        <title>Centuries of genome instability and evolution in soft-shell clam transmissible cancer (bioRxiv).</title>
        <authorList>
            <person name="Hart S.F.M."/>
            <person name="Yonemitsu M.A."/>
            <person name="Giersch R.M."/>
            <person name="Beal B.F."/>
            <person name="Arriagada G."/>
            <person name="Davis B.W."/>
            <person name="Ostrander E.A."/>
            <person name="Goff S.P."/>
            <person name="Metzger M.J."/>
        </authorList>
    </citation>
    <scope>NUCLEOTIDE SEQUENCE</scope>
    <source>
        <strain evidence="2">MELC-2E11</strain>
        <tissue evidence="2">Siphon/mantle</tissue>
    </source>
</reference>
<proteinExistence type="predicted"/>
<feature type="non-terminal residue" evidence="2">
    <location>
        <position position="131"/>
    </location>
</feature>
<dbReference type="Pfam" id="PF00024">
    <property type="entry name" value="PAN_1"/>
    <property type="match status" value="1"/>
</dbReference>
<dbReference type="Proteomes" id="UP001164746">
    <property type="component" value="Chromosome 16"/>
</dbReference>
<dbReference type="InterPro" id="IPR003609">
    <property type="entry name" value="Pan_app"/>
</dbReference>
<feature type="domain" description="Apple" evidence="1">
    <location>
        <begin position="63"/>
        <end position="117"/>
    </location>
</feature>
<dbReference type="Gene3D" id="3.50.4.10">
    <property type="entry name" value="Hepatocyte Growth Factor"/>
    <property type="match status" value="1"/>
</dbReference>
<sequence length="131" mass="14538">MIHRSGSVFSKHNLSLFTSARKGSISHYSYSTCMFYITTPEPVFQIIDIGGSYLLFQEDKSGTATVAGDTLTTIVTVSIIQCARKCMIEPKCSTYIYTDANRLCHLFSADTDNMTTTESLTGQAEFKVYNT</sequence>
<evidence type="ECO:0000313" key="2">
    <source>
        <dbReference type="EMBL" id="WAR29201.1"/>
    </source>
</evidence>
<name>A0ABY7GDD0_MYAAR</name>